<comment type="caution">
    <text evidence="3">The sequence shown here is derived from an EMBL/GenBank/DDBJ whole genome shotgun (WGS) entry which is preliminary data.</text>
</comment>
<name>A0A7J0C000_9ACTN</name>
<protein>
    <submittedName>
        <fullName evidence="4">Anti-sigma regulatory factor (Ser/Thr protein kinase)</fullName>
    </submittedName>
</protein>
<dbReference type="PANTHER" id="PTHR35526">
    <property type="entry name" value="ANTI-SIGMA-F FACTOR RSBW-RELATED"/>
    <property type="match status" value="1"/>
</dbReference>
<dbReference type="Pfam" id="PF13581">
    <property type="entry name" value="HATPase_c_2"/>
    <property type="match status" value="1"/>
</dbReference>
<keyword evidence="1" id="KW-0723">Serine/threonine-protein kinase</keyword>
<dbReference type="Proteomes" id="UP000498980">
    <property type="component" value="Unassembled WGS sequence"/>
</dbReference>
<evidence type="ECO:0000313" key="5">
    <source>
        <dbReference type="Proteomes" id="UP000498980"/>
    </source>
</evidence>
<proteinExistence type="predicted"/>
<dbReference type="CDD" id="cd16936">
    <property type="entry name" value="HATPase_RsbW-like"/>
    <property type="match status" value="1"/>
</dbReference>
<evidence type="ECO:0000313" key="4">
    <source>
        <dbReference type="EMBL" id="NYE39146.1"/>
    </source>
</evidence>
<dbReference type="EMBL" id="JACCCF010000001">
    <property type="protein sequence ID" value="NYE39146.1"/>
    <property type="molecule type" value="Genomic_DNA"/>
</dbReference>
<dbReference type="Gene3D" id="3.30.565.10">
    <property type="entry name" value="Histidine kinase-like ATPase, C-terminal domain"/>
    <property type="match status" value="1"/>
</dbReference>
<evidence type="ECO:0000256" key="1">
    <source>
        <dbReference type="ARBA" id="ARBA00022527"/>
    </source>
</evidence>
<dbReference type="Proteomes" id="UP000530403">
    <property type="component" value="Unassembled WGS sequence"/>
</dbReference>
<evidence type="ECO:0000313" key="6">
    <source>
        <dbReference type="Proteomes" id="UP000530403"/>
    </source>
</evidence>
<keyword evidence="1" id="KW-0808">Transferase</keyword>
<dbReference type="GO" id="GO:0004674">
    <property type="term" value="F:protein serine/threonine kinase activity"/>
    <property type="evidence" value="ECO:0007669"/>
    <property type="project" value="UniProtKB-KW"/>
</dbReference>
<evidence type="ECO:0000313" key="3">
    <source>
        <dbReference type="EMBL" id="GFM95347.1"/>
    </source>
</evidence>
<organism evidence="3 5">
    <name type="scientific">Streptomyces fulvorobeus</name>
    <dbReference type="NCBI Taxonomy" id="284028"/>
    <lineage>
        <taxon>Bacteria</taxon>
        <taxon>Bacillati</taxon>
        <taxon>Actinomycetota</taxon>
        <taxon>Actinomycetes</taxon>
        <taxon>Kitasatosporales</taxon>
        <taxon>Streptomycetaceae</taxon>
        <taxon>Streptomyces</taxon>
    </lineage>
</organism>
<dbReference type="InterPro" id="IPR036890">
    <property type="entry name" value="HATPase_C_sf"/>
</dbReference>
<keyword evidence="1" id="KW-0418">Kinase</keyword>
<keyword evidence="5" id="KW-1185">Reference proteome</keyword>
<dbReference type="SUPFAM" id="SSF55874">
    <property type="entry name" value="ATPase domain of HSP90 chaperone/DNA topoisomerase II/histidine kinase"/>
    <property type="match status" value="1"/>
</dbReference>
<accession>A0A7J0C000</accession>
<dbReference type="AlphaFoldDB" id="A0A7J0C000"/>
<dbReference type="InterPro" id="IPR003594">
    <property type="entry name" value="HATPase_dom"/>
</dbReference>
<dbReference type="RefSeq" id="WP_173310296.1">
    <property type="nucleotide sequence ID" value="NZ_BAAAUE010000008.1"/>
</dbReference>
<reference evidence="4 6" key="2">
    <citation type="submission" date="2020-07" db="EMBL/GenBank/DDBJ databases">
        <title>Sequencing the genomes of 1000 actinobacteria strains.</title>
        <authorList>
            <person name="Klenk H.-P."/>
        </authorList>
    </citation>
    <scope>NUCLEOTIDE SEQUENCE [LARGE SCALE GENOMIC DNA]</scope>
    <source>
        <strain evidence="4 6">DSM 41455</strain>
    </source>
</reference>
<evidence type="ECO:0000259" key="2">
    <source>
        <dbReference type="Pfam" id="PF13581"/>
    </source>
</evidence>
<dbReference type="PANTHER" id="PTHR35526:SF3">
    <property type="entry name" value="ANTI-SIGMA-F FACTOR RSBW"/>
    <property type="match status" value="1"/>
</dbReference>
<dbReference type="InterPro" id="IPR050267">
    <property type="entry name" value="Anti-sigma-factor_SerPK"/>
</dbReference>
<sequence>MKVIVPVCPVLPAARGGAESPADAAAGARAVIGRQLARWGLRHLADDALLVMTELLTNAVRHGRPPWRVSVWLTLQEGGRRSVRLEVSDAGPGIDVELVRARWRHPSGSLTCGGRGLFIVDVLASSWGDDRDDCGVRGHTMWAELDAEPRLSGRQAVAG</sequence>
<dbReference type="EMBL" id="BLWC01000001">
    <property type="protein sequence ID" value="GFM95347.1"/>
    <property type="molecule type" value="Genomic_DNA"/>
</dbReference>
<reference evidence="3 5" key="1">
    <citation type="submission" date="2020-05" db="EMBL/GenBank/DDBJ databases">
        <title>Whole genome shotgun sequence of Streptomyces fulvorobeus NBRC 15897.</title>
        <authorList>
            <person name="Komaki H."/>
            <person name="Tamura T."/>
        </authorList>
    </citation>
    <scope>NUCLEOTIDE SEQUENCE [LARGE SCALE GENOMIC DNA]</scope>
    <source>
        <strain evidence="3 5">NBRC 15897</strain>
    </source>
</reference>
<feature type="domain" description="Histidine kinase/HSP90-like ATPase" evidence="2">
    <location>
        <begin position="23"/>
        <end position="125"/>
    </location>
</feature>
<gene>
    <name evidence="4" type="ORF">HEB29_000157</name>
    <name evidence="3" type="ORF">Sfulv_01580</name>
</gene>